<proteinExistence type="predicted"/>
<gene>
    <name evidence="1" type="ORF">LCGC14_0277850</name>
</gene>
<dbReference type="EMBL" id="LAZR01000158">
    <property type="protein sequence ID" value="KKN85466.1"/>
    <property type="molecule type" value="Genomic_DNA"/>
</dbReference>
<comment type="caution">
    <text evidence="1">The sequence shown here is derived from an EMBL/GenBank/DDBJ whole genome shotgun (WGS) entry which is preliminary data.</text>
</comment>
<protein>
    <submittedName>
        <fullName evidence="1">Uncharacterized protein</fullName>
    </submittedName>
</protein>
<organism evidence="1">
    <name type="scientific">marine sediment metagenome</name>
    <dbReference type="NCBI Taxonomy" id="412755"/>
    <lineage>
        <taxon>unclassified sequences</taxon>
        <taxon>metagenomes</taxon>
        <taxon>ecological metagenomes</taxon>
    </lineage>
</organism>
<reference evidence="1" key="1">
    <citation type="journal article" date="2015" name="Nature">
        <title>Complex archaea that bridge the gap between prokaryotes and eukaryotes.</title>
        <authorList>
            <person name="Spang A."/>
            <person name="Saw J.H."/>
            <person name="Jorgensen S.L."/>
            <person name="Zaremba-Niedzwiedzka K."/>
            <person name="Martijn J."/>
            <person name="Lind A.E."/>
            <person name="van Eijk R."/>
            <person name="Schleper C."/>
            <person name="Guy L."/>
            <person name="Ettema T.J."/>
        </authorList>
    </citation>
    <scope>NUCLEOTIDE SEQUENCE</scope>
</reference>
<evidence type="ECO:0000313" key="1">
    <source>
        <dbReference type="EMBL" id="KKN85466.1"/>
    </source>
</evidence>
<name>A0A0F9WHQ7_9ZZZZ</name>
<accession>A0A0F9WHQ7</accession>
<sequence>MRNFTVAKEIAGLVKEIEILDSKVESLTKFAGKLINSKTGHVEMALEEFDFEYAPTLQYMPAPPDPEDDPNAEPRMMGYSKLFNSPGEVNIYSVLIENDMAMSVIDTVIGKMKTQKQTKQNKLDMLLVSERIYEYKVTPGQLVVPVTINKKRAPG</sequence>
<dbReference type="AlphaFoldDB" id="A0A0F9WHQ7"/>